<dbReference type="PRINTS" id="PR00149">
    <property type="entry name" value="FUMRATELYASE"/>
</dbReference>
<proteinExistence type="inferred from homology"/>
<feature type="coiled-coil region" evidence="15">
    <location>
        <begin position="35"/>
        <end position="81"/>
    </location>
</feature>
<dbReference type="InterPro" id="IPR024083">
    <property type="entry name" value="Fumarase/histidase_N"/>
</dbReference>
<comment type="function">
    <text evidence="10">Catalyzes two reactions in de novo purine nucleotide biosynthesis. Catalyzes the breakdown of 5-aminoimidazole- (N-succinylocarboxamide) ribotide (SAICAR or 2-[5-amino-1-(5-phospho-beta-D-ribosyl)imidazole-4-carboxamido]succinate) to 5-aminoimidazole-4-carboxamide ribotide (AICAR or 5-amino-1-(5-phospho-beta-D-ribosyl)imidazole-4-carboxamide) and fumarate, and of adenylosuccinate (ADS or N(6)-(1,2-dicarboxyethyl)-AMP) to adenosine monophosphate (AMP) and fumarate.</text>
</comment>
<dbReference type="EC" id="4.3.2.2" evidence="5 13"/>
<keyword evidence="15" id="KW-0175">Coiled coil</keyword>
<sequence length="464" mass="52893">MKNSLWNKTIVGEKMAVHPIDYRYGTPEMRRIWEEENKLEKMLKVEAALAKAQAELGLIPKEAAEEINRKASTKYVKLERVKEIEKETKHDVVAIIRALAEVCEGNAGEYIHFGATSNDIVDTANSLLIKESIEIIEKKLKELRDILLNKAEEHKYTVCVGRTHGQHAIPTTYGMRFALWAAEIDRHLERLNEAKKRICVSMITGAVGTMAAMGDKGLEVHKRVAEILGLEPVLISNQVIQRDRHAEFVFLLALIAQTLNKIGVTVRNMQRTEIGELEEEFDPTKQTGSSTMPHKRNPITFEQICGLSRVIKSLCIAEMDNIPLWEERDLTNSSSERCIFAEVCVLTDHTLTLAIKGIKKLKVNIKNVEKNLELTKGLIMAERIMIELAKRGMGRQTAHEVVRRCAMKAYEEDRHLKEVLLEDEDVMKYLTKEEIEKLMDPKTYIGLAPEIVDNVIKTLRNKEY</sequence>
<evidence type="ECO:0000313" key="18">
    <source>
        <dbReference type="Proteomes" id="UP000679213"/>
    </source>
</evidence>
<keyword evidence="18" id="KW-1185">Reference proteome</keyword>
<dbReference type="GO" id="GO:0005829">
    <property type="term" value="C:cytosol"/>
    <property type="evidence" value="ECO:0007669"/>
    <property type="project" value="TreeGrafter"/>
</dbReference>
<dbReference type="Proteomes" id="UP000679213">
    <property type="component" value="Chromosome I"/>
</dbReference>
<evidence type="ECO:0000256" key="4">
    <source>
        <dbReference type="ARBA" id="ARBA00011668"/>
    </source>
</evidence>
<evidence type="ECO:0000256" key="1">
    <source>
        <dbReference type="ARBA" id="ARBA00004706"/>
    </source>
</evidence>
<dbReference type="AlphaFoldDB" id="A0A8D6SX57"/>
<dbReference type="GO" id="GO:0006189">
    <property type="term" value="P:'de novo' IMP biosynthetic process"/>
    <property type="evidence" value="ECO:0007669"/>
    <property type="project" value="UniProtKB-UniPathway"/>
</dbReference>
<evidence type="ECO:0000256" key="11">
    <source>
        <dbReference type="ARBA" id="ARBA00030717"/>
    </source>
</evidence>
<dbReference type="EMBL" id="LR792632">
    <property type="protein sequence ID" value="CAB3289619.1"/>
    <property type="molecule type" value="Genomic_DNA"/>
</dbReference>
<reference evidence="17 18" key="1">
    <citation type="submission" date="2020-04" db="EMBL/GenBank/DDBJ databases">
        <authorList>
            <consortium name="Genoscope - CEA"/>
            <person name="William W."/>
        </authorList>
    </citation>
    <scope>NUCLEOTIDE SEQUENCE [LARGE SCALE GENOMIC DNA]</scope>
    <source>
        <strain evidence="17 18">SG7</strain>
    </source>
</reference>
<dbReference type="PANTHER" id="PTHR43172">
    <property type="entry name" value="ADENYLOSUCCINATE LYASE"/>
    <property type="match status" value="1"/>
</dbReference>
<comment type="catalytic activity">
    <reaction evidence="12">
        <text>N(6)-(1,2-dicarboxyethyl)-AMP = fumarate + AMP</text>
        <dbReference type="Rhea" id="RHEA:16853"/>
        <dbReference type="ChEBI" id="CHEBI:29806"/>
        <dbReference type="ChEBI" id="CHEBI:57567"/>
        <dbReference type="ChEBI" id="CHEBI:456215"/>
        <dbReference type="EC" id="4.3.2.2"/>
    </reaction>
    <physiologicalReaction direction="left-to-right" evidence="12">
        <dbReference type="Rhea" id="RHEA:16854"/>
    </physiologicalReaction>
</comment>
<evidence type="ECO:0000313" key="17">
    <source>
        <dbReference type="EMBL" id="CAB3289619.1"/>
    </source>
</evidence>
<dbReference type="SMART" id="SM00998">
    <property type="entry name" value="ADSL_C"/>
    <property type="match status" value="1"/>
</dbReference>
<comment type="pathway">
    <text evidence="2 14">Purine metabolism; AMP biosynthesis via de novo pathway; AMP from IMP: step 2/2.</text>
</comment>
<evidence type="ECO:0000259" key="16">
    <source>
        <dbReference type="SMART" id="SM00998"/>
    </source>
</evidence>
<dbReference type="Gene3D" id="1.20.200.10">
    <property type="entry name" value="Fumarase/aspartase (Central domain)"/>
    <property type="match status" value="1"/>
</dbReference>
<keyword evidence="7 14" id="KW-0658">Purine biosynthesis</keyword>
<dbReference type="InterPro" id="IPR004769">
    <property type="entry name" value="Pur_lyase"/>
</dbReference>
<dbReference type="GO" id="GO:0044208">
    <property type="term" value="P:'de novo' AMP biosynthetic process"/>
    <property type="evidence" value="ECO:0007669"/>
    <property type="project" value="UniProtKB-UniPathway"/>
</dbReference>
<keyword evidence="8 14" id="KW-0456">Lyase</keyword>
<comment type="catalytic activity">
    <reaction evidence="9">
        <text>(2S)-2-[5-amino-1-(5-phospho-beta-D-ribosyl)imidazole-4-carboxamido]succinate = 5-amino-1-(5-phospho-beta-D-ribosyl)imidazole-4-carboxamide + fumarate</text>
        <dbReference type="Rhea" id="RHEA:23920"/>
        <dbReference type="ChEBI" id="CHEBI:29806"/>
        <dbReference type="ChEBI" id="CHEBI:58443"/>
        <dbReference type="ChEBI" id="CHEBI:58475"/>
        <dbReference type="EC" id="4.3.2.2"/>
    </reaction>
    <physiologicalReaction direction="left-to-right" evidence="9">
        <dbReference type="Rhea" id="RHEA:23921"/>
    </physiologicalReaction>
</comment>
<protein>
    <recommendedName>
        <fullName evidence="6 13">Adenylosuccinate lyase</fullName>
        <shortName evidence="14">ASL</shortName>
        <ecNumber evidence="5 13">4.3.2.2</ecNumber>
    </recommendedName>
    <alternativeName>
        <fullName evidence="11 14">Adenylosuccinase</fullName>
    </alternativeName>
</protein>
<dbReference type="FunFam" id="1.10.275.10:FF:000012">
    <property type="entry name" value="Adenylosuccinate lyase"/>
    <property type="match status" value="1"/>
</dbReference>
<dbReference type="UniPathway" id="UPA00075">
    <property type="reaction ID" value="UER00336"/>
</dbReference>
<dbReference type="Gene3D" id="1.10.40.30">
    <property type="entry name" value="Fumarase/aspartase (C-terminal domain)"/>
    <property type="match status" value="1"/>
</dbReference>
<name>A0A8D6SX57_9EURY</name>
<dbReference type="InterPro" id="IPR019468">
    <property type="entry name" value="AdenyloSucc_lyase_C"/>
</dbReference>
<dbReference type="CDD" id="cd01360">
    <property type="entry name" value="Adenylsuccinate_lyase_1"/>
    <property type="match status" value="1"/>
</dbReference>
<comment type="pathway">
    <text evidence="1 14">Purine metabolism; IMP biosynthesis via de novo pathway; 5-amino-1-(5-phospho-D-ribosyl)imidazole-4-carboxamide from 5-amino-1-(5-phospho-D-ribosyl)imidazole-4-carboxylate: step 2/2.</text>
</comment>
<accession>A0A8D6SX57</accession>
<organism evidence="17 18">
    <name type="scientific">Methanocaldococcus lauensis</name>
    <dbReference type="NCBI Taxonomy" id="2546128"/>
    <lineage>
        <taxon>Archaea</taxon>
        <taxon>Methanobacteriati</taxon>
        <taxon>Methanobacteriota</taxon>
        <taxon>Methanomada group</taxon>
        <taxon>Methanococci</taxon>
        <taxon>Methanococcales</taxon>
        <taxon>Methanocaldococcaceae</taxon>
        <taxon>Methanocaldococcus</taxon>
    </lineage>
</organism>
<evidence type="ECO:0000256" key="10">
    <source>
        <dbReference type="ARBA" id="ARBA00025012"/>
    </source>
</evidence>
<evidence type="ECO:0000256" key="14">
    <source>
        <dbReference type="RuleBase" id="RU361172"/>
    </source>
</evidence>
<dbReference type="InterPro" id="IPR008948">
    <property type="entry name" value="L-Aspartase-like"/>
</dbReference>
<dbReference type="Gene3D" id="1.10.275.10">
    <property type="entry name" value="Fumarase/aspartase (N-terminal domain)"/>
    <property type="match status" value="1"/>
</dbReference>
<dbReference type="InterPro" id="IPR000362">
    <property type="entry name" value="Fumarate_lyase_fam"/>
</dbReference>
<dbReference type="UniPathway" id="UPA00074">
    <property type="reaction ID" value="UER00132"/>
</dbReference>
<evidence type="ECO:0000256" key="8">
    <source>
        <dbReference type="ARBA" id="ARBA00023239"/>
    </source>
</evidence>
<dbReference type="PROSITE" id="PS00163">
    <property type="entry name" value="FUMARATE_LYASES"/>
    <property type="match status" value="1"/>
</dbReference>
<comment type="subunit">
    <text evidence="4">Homotetramer. Residues from neighboring subunits contribute catalytic and substrate-binding residues to each active site.</text>
</comment>
<dbReference type="PRINTS" id="PR00145">
    <property type="entry name" value="ARGSUCLYASE"/>
</dbReference>
<dbReference type="KEGG" id="mesg:MLAUSG7_1327"/>
<evidence type="ECO:0000256" key="3">
    <source>
        <dbReference type="ARBA" id="ARBA00008273"/>
    </source>
</evidence>
<evidence type="ECO:0000256" key="9">
    <source>
        <dbReference type="ARBA" id="ARBA00024477"/>
    </source>
</evidence>
<dbReference type="SUPFAM" id="SSF48557">
    <property type="entry name" value="L-aspartase-like"/>
    <property type="match status" value="1"/>
</dbReference>
<dbReference type="NCBIfam" id="TIGR00928">
    <property type="entry name" value="purB"/>
    <property type="match status" value="1"/>
</dbReference>
<dbReference type="Pfam" id="PF00206">
    <property type="entry name" value="Lyase_1"/>
    <property type="match status" value="1"/>
</dbReference>
<evidence type="ECO:0000256" key="7">
    <source>
        <dbReference type="ARBA" id="ARBA00022755"/>
    </source>
</evidence>
<gene>
    <name evidence="17" type="primary">purB</name>
    <name evidence="17" type="ORF">MLAUSG7_1327</name>
</gene>
<dbReference type="Pfam" id="PF10397">
    <property type="entry name" value="ADSL_C"/>
    <property type="match status" value="1"/>
</dbReference>
<evidence type="ECO:0000256" key="13">
    <source>
        <dbReference type="NCBIfam" id="TIGR00928"/>
    </source>
</evidence>
<dbReference type="GO" id="GO:0070626">
    <property type="term" value="F:(S)-2-(5-amino-1-(5-phospho-D-ribosyl)imidazole-4-carboxamido) succinate lyase (fumarate-forming) activity"/>
    <property type="evidence" value="ECO:0007669"/>
    <property type="project" value="TreeGrafter"/>
</dbReference>
<comment type="similarity">
    <text evidence="3 14">Belongs to the lyase 1 family. Adenylosuccinate lyase subfamily.</text>
</comment>
<dbReference type="GO" id="GO:0004018">
    <property type="term" value="F:N6-(1,2-dicarboxyethyl)AMP AMP-lyase (fumarate-forming) activity"/>
    <property type="evidence" value="ECO:0007669"/>
    <property type="project" value="UniProtKB-UniRule"/>
</dbReference>
<evidence type="ECO:0000256" key="12">
    <source>
        <dbReference type="ARBA" id="ARBA00049115"/>
    </source>
</evidence>
<dbReference type="FunFam" id="1.10.40.30:FF:000007">
    <property type="entry name" value="Adenylosuccinate lyase"/>
    <property type="match status" value="1"/>
</dbReference>
<evidence type="ECO:0000256" key="2">
    <source>
        <dbReference type="ARBA" id="ARBA00004734"/>
    </source>
</evidence>
<dbReference type="FunFam" id="1.20.200.10:FF:000014">
    <property type="entry name" value="3-carboxy-cis,cis-muconate cycloisomerase"/>
    <property type="match status" value="1"/>
</dbReference>
<dbReference type="InterPro" id="IPR020557">
    <property type="entry name" value="Fumarate_lyase_CS"/>
</dbReference>
<evidence type="ECO:0000256" key="6">
    <source>
        <dbReference type="ARBA" id="ARBA00017058"/>
    </source>
</evidence>
<dbReference type="InterPro" id="IPR022761">
    <property type="entry name" value="Fumarate_lyase_N"/>
</dbReference>
<feature type="domain" description="Adenylosuccinate lyase C-terminal" evidence="16">
    <location>
        <begin position="376"/>
        <end position="456"/>
    </location>
</feature>
<evidence type="ECO:0000256" key="15">
    <source>
        <dbReference type="SAM" id="Coils"/>
    </source>
</evidence>
<evidence type="ECO:0000256" key="5">
    <source>
        <dbReference type="ARBA" id="ARBA00012339"/>
    </source>
</evidence>
<dbReference type="PANTHER" id="PTHR43172:SF1">
    <property type="entry name" value="ADENYLOSUCCINATE LYASE"/>
    <property type="match status" value="1"/>
</dbReference>